<dbReference type="EnsemblMetazoa" id="CJA27441.1">
    <property type="protein sequence ID" value="CJA27441.1"/>
    <property type="gene ID" value="WBGene00183013"/>
</dbReference>
<keyword evidence="2" id="KW-1185">Reference proteome</keyword>
<evidence type="ECO:0000313" key="2">
    <source>
        <dbReference type="Proteomes" id="UP000005237"/>
    </source>
</evidence>
<name>A0A8R1IDD0_CAEJA</name>
<proteinExistence type="predicted"/>
<dbReference type="Proteomes" id="UP000005237">
    <property type="component" value="Unassembled WGS sequence"/>
</dbReference>
<organism evidence="1 2">
    <name type="scientific">Caenorhabditis japonica</name>
    <dbReference type="NCBI Taxonomy" id="281687"/>
    <lineage>
        <taxon>Eukaryota</taxon>
        <taxon>Metazoa</taxon>
        <taxon>Ecdysozoa</taxon>
        <taxon>Nematoda</taxon>
        <taxon>Chromadorea</taxon>
        <taxon>Rhabditida</taxon>
        <taxon>Rhabditina</taxon>
        <taxon>Rhabditomorpha</taxon>
        <taxon>Rhabditoidea</taxon>
        <taxon>Rhabditidae</taxon>
        <taxon>Peloderinae</taxon>
        <taxon>Caenorhabditis</taxon>
    </lineage>
</organism>
<reference evidence="1" key="2">
    <citation type="submission" date="2022-06" db="UniProtKB">
        <authorList>
            <consortium name="EnsemblMetazoa"/>
        </authorList>
    </citation>
    <scope>IDENTIFICATION</scope>
    <source>
        <strain evidence="1">DF5081</strain>
    </source>
</reference>
<evidence type="ECO:0000313" key="1">
    <source>
        <dbReference type="EnsemblMetazoa" id="CJA27441.1"/>
    </source>
</evidence>
<reference evidence="2" key="1">
    <citation type="submission" date="2010-08" db="EMBL/GenBank/DDBJ databases">
        <authorList>
            <consortium name="Caenorhabditis japonica Sequencing Consortium"/>
            <person name="Wilson R.K."/>
        </authorList>
    </citation>
    <scope>NUCLEOTIDE SEQUENCE [LARGE SCALE GENOMIC DNA]</scope>
    <source>
        <strain evidence="2">DF5081</strain>
    </source>
</reference>
<accession>A0A8R1IDD0</accession>
<sequence length="83" mass="9872">MDPIRIHVHTDRMQTLERGLKTDETPEDDDLVVLMRDSFNFFKSKDTSLWENGANTHLLPDHLLLFSFTTEYHLLPCLIYYIF</sequence>
<protein>
    <submittedName>
        <fullName evidence="1">Uncharacterized protein</fullName>
    </submittedName>
</protein>
<dbReference type="AlphaFoldDB" id="A0A8R1IDD0"/>